<sequence>MKYEHLVPDPQYKPASPLLTCMSPAKHHRRRRATRCGAAVRESGRVRLQRRIIPSAGVVAVVAVRQAARQQQSKHRGRPSQLGEALREQFSLRALYRAPRPAPRGPDVRNTNSRFPRCTGRRQANRDDAACMARSMRWGRYRWGSLRAQQSPDLYKSGGARSGLFFLLRTLRPLHSDAPWASTRAFLEVVSSSQHAPFFASDIPTSLWVISSRQLSPSLVFVSASLEARLL</sequence>
<evidence type="ECO:0000256" key="1">
    <source>
        <dbReference type="SAM" id="MobiDB-lite"/>
    </source>
</evidence>
<accession>A0A8E2AG42</accession>
<gene>
    <name evidence="2" type="ORF">OBBRIDRAFT_483239</name>
</gene>
<dbReference type="EMBL" id="KV722796">
    <property type="protein sequence ID" value="OCH83838.1"/>
    <property type="molecule type" value="Genomic_DNA"/>
</dbReference>
<dbReference type="Proteomes" id="UP000250043">
    <property type="component" value="Unassembled WGS sequence"/>
</dbReference>
<dbReference type="AlphaFoldDB" id="A0A8E2AG42"/>
<organism evidence="2 3">
    <name type="scientific">Obba rivulosa</name>
    <dbReference type="NCBI Taxonomy" id="1052685"/>
    <lineage>
        <taxon>Eukaryota</taxon>
        <taxon>Fungi</taxon>
        <taxon>Dikarya</taxon>
        <taxon>Basidiomycota</taxon>
        <taxon>Agaricomycotina</taxon>
        <taxon>Agaricomycetes</taxon>
        <taxon>Polyporales</taxon>
        <taxon>Gelatoporiaceae</taxon>
        <taxon>Obba</taxon>
    </lineage>
</organism>
<keyword evidence="3" id="KW-1185">Reference proteome</keyword>
<reference evidence="2 3" key="1">
    <citation type="submission" date="2016-07" db="EMBL/GenBank/DDBJ databases">
        <title>Draft genome of the white-rot fungus Obba rivulosa 3A-2.</title>
        <authorList>
            <consortium name="DOE Joint Genome Institute"/>
            <person name="Miettinen O."/>
            <person name="Riley R."/>
            <person name="Acob R."/>
            <person name="Barry K."/>
            <person name="Cullen D."/>
            <person name="De Vries R."/>
            <person name="Hainaut M."/>
            <person name="Hatakka A."/>
            <person name="Henrissat B."/>
            <person name="Hilden K."/>
            <person name="Kuo R."/>
            <person name="Labutti K."/>
            <person name="Lipzen A."/>
            <person name="Makela M.R."/>
            <person name="Sandor L."/>
            <person name="Spatafora J.W."/>
            <person name="Grigoriev I.V."/>
            <person name="Hibbett D.S."/>
        </authorList>
    </citation>
    <scope>NUCLEOTIDE SEQUENCE [LARGE SCALE GENOMIC DNA]</scope>
    <source>
        <strain evidence="2 3">3A-2</strain>
    </source>
</reference>
<name>A0A8E2AG42_9APHY</name>
<feature type="region of interest" description="Disordered" evidence="1">
    <location>
        <begin position="96"/>
        <end position="126"/>
    </location>
</feature>
<evidence type="ECO:0000313" key="3">
    <source>
        <dbReference type="Proteomes" id="UP000250043"/>
    </source>
</evidence>
<protein>
    <submittedName>
        <fullName evidence="2">Uncharacterized protein</fullName>
    </submittedName>
</protein>
<evidence type="ECO:0000313" key="2">
    <source>
        <dbReference type="EMBL" id="OCH83838.1"/>
    </source>
</evidence>
<proteinExistence type="predicted"/>